<dbReference type="PANTHER" id="PTHR21310:SF55">
    <property type="entry name" value="AMINOGLYCOSIDE PHOSPHOTRANSFERASE DOMAIN-CONTAINING PROTEIN"/>
    <property type="match status" value="1"/>
</dbReference>
<sequence length="279" mass="31989">PRKAHPLLSRLRGWVHEYILMPISNQYVRWYPDRALGPGLYPLPFILVLKSSERTREQEGLAMVAAHAIGVPVPRFISYGRRTSRCSWGSILMTRIPGQPLSQVFSSLSPAELDTVKSELATYLSRMRSYHNPWATRICGVDGGDFYGARVPSGHLPACDDEKAFYEALLRFAFNVNGESGERLYASAKRMLSLMPHAIVFTHGDLWHHNIMIHNGHISGIIDWEWSGWFPEYWEFTSIMRWTRASWSRFLSTLPQYHYDAELESEIALVTMSADSFSY</sequence>
<reference evidence="2 3" key="1">
    <citation type="journal article" date="2012" name="Proc. Natl. Acad. Sci. U.S.A.">
        <title>Comparative genomics of Ceriporiopsis subvermispora and Phanerochaete chrysosporium provide insight into selective ligninolysis.</title>
        <authorList>
            <person name="Fernandez-Fueyo E."/>
            <person name="Ruiz-Duenas F.J."/>
            <person name="Ferreira P."/>
            <person name="Floudas D."/>
            <person name="Hibbett D.S."/>
            <person name="Canessa P."/>
            <person name="Larrondo L.F."/>
            <person name="James T.Y."/>
            <person name="Seelenfreund D."/>
            <person name="Lobos S."/>
            <person name="Polanco R."/>
            <person name="Tello M."/>
            <person name="Honda Y."/>
            <person name="Watanabe T."/>
            <person name="Watanabe T."/>
            <person name="Ryu J.S."/>
            <person name="Kubicek C.P."/>
            <person name="Schmoll M."/>
            <person name="Gaskell J."/>
            <person name="Hammel K.E."/>
            <person name="St John F.J."/>
            <person name="Vanden Wymelenberg A."/>
            <person name="Sabat G."/>
            <person name="Splinter BonDurant S."/>
            <person name="Syed K."/>
            <person name="Yadav J.S."/>
            <person name="Doddapaneni H."/>
            <person name="Subramanian V."/>
            <person name="Lavin J.L."/>
            <person name="Oguiza J.A."/>
            <person name="Perez G."/>
            <person name="Pisabarro A.G."/>
            <person name="Ramirez L."/>
            <person name="Santoyo F."/>
            <person name="Master E."/>
            <person name="Coutinho P.M."/>
            <person name="Henrissat B."/>
            <person name="Lombard V."/>
            <person name="Magnuson J.K."/>
            <person name="Kuees U."/>
            <person name="Hori C."/>
            <person name="Igarashi K."/>
            <person name="Samejima M."/>
            <person name="Held B.W."/>
            <person name="Barry K.W."/>
            <person name="LaButti K.M."/>
            <person name="Lapidus A."/>
            <person name="Lindquist E.A."/>
            <person name="Lucas S.M."/>
            <person name="Riley R."/>
            <person name="Salamov A.A."/>
            <person name="Hoffmeister D."/>
            <person name="Schwenk D."/>
            <person name="Hadar Y."/>
            <person name="Yarden O."/>
            <person name="de Vries R.P."/>
            <person name="Wiebenga A."/>
            <person name="Stenlid J."/>
            <person name="Eastwood D."/>
            <person name="Grigoriev I.V."/>
            <person name="Berka R.M."/>
            <person name="Blanchette R.A."/>
            <person name="Kersten P."/>
            <person name="Martinez A.T."/>
            <person name="Vicuna R."/>
            <person name="Cullen D."/>
        </authorList>
    </citation>
    <scope>NUCLEOTIDE SEQUENCE [LARGE SCALE GENOMIC DNA]</scope>
    <source>
        <strain evidence="2 3">B</strain>
    </source>
</reference>
<dbReference type="SUPFAM" id="SSF56112">
    <property type="entry name" value="Protein kinase-like (PK-like)"/>
    <property type="match status" value="1"/>
</dbReference>
<evidence type="ECO:0000259" key="1">
    <source>
        <dbReference type="Pfam" id="PF01636"/>
    </source>
</evidence>
<dbReference type="OrthoDB" id="2906425at2759"/>
<dbReference type="Pfam" id="PF01636">
    <property type="entry name" value="APH"/>
    <property type="match status" value="1"/>
</dbReference>
<dbReference type="Gene3D" id="3.90.1200.10">
    <property type="match status" value="1"/>
</dbReference>
<dbReference type="STRING" id="914234.M2P7A0"/>
<proteinExistence type="predicted"/>
<dbReference type="AlphaFoldDB" id="M2P7A0"/>
<dbReference type="InterPro" id="IPR011009">
    <property type="entry name" value="Kinase-like_dom_sf"/>
</dbReference>
<protein>
    <recommendedName>
        <fullName evidence="1">Aminoglycoside phosphotransferase domain-containing protein</fullName>
    </recommendedName>
</protein>
<accession>M2P7A0</accession>
<evidence type="ECO:0000313" key="2">
    <source>
        <dbReference type="EMBL" id="EMD31209.1"/>
    </source>
</evidence>
<dbReference type="CDD" id="cd05120">
    <property type="entry name" value="APH_ChoK_like"/>
    <property type="match status" value="1"/>
</dbReference>
<dbReference type="EMBL" id="KB445821">
    <property type="protein sequence ID" value="EMD31209.1"/>
    <property type="molecule type" value="Genomic_DNA"/>
</dbReference>
<feature type="non-terminal residue" evidence="2">
    <location>
        <position position="1"/>
    </location>
</feature>
<evidence type="ECO:0000313" key="3">
    <source>
        <dbReference type="Proteomes" id="UP000016930"/>
    </source>
</evidence>
<dbReference type="InterPro" id="IPR002575">
    <property type="entry name" value="Aminoglycoside_PTrfase"/>
</dbReference>
<name>M2P7A0_CERS8</name>
<keyword evidence="3" id="KW-1185">Reference proteome</keyword>
<feature type="domain" description="Aminoglycoside phosphotransferase" evidence="1">
    <location>
        <begin position="54"/>
        <end position="256"/>
    </location>
</feature>
<organism evidence="2 3">
    <name type="scientific">Ceriporiopsis subvermispora (strain B)</name>
    <name type="common">White-rot fungus</name>
    <name type="synonym">Gelatoporia subvermispora</name>
    <dbReference type="NCBI Taxonomy" id="914234"/>
    <lineage>
        <taxon>Eukaryota</taxon>
        <taxon>Fungi</taxon>
        <taxon>Dikarya</taxon>
        <taxon>Basidiomycota</taxon>
        <taxon>Agaricomycotina</taxon>
        <taxon>Agaricomycetes</taxon>
        <taxon>Polyporales</taxon>
        <taxon>Gelatoporiaceae</taxon>
        <taxon>Gelatoporia</taxon>
    </lineage>
</organism>
<dbReference type="Proteomes" id="UP000016930">
    <property type="component" value="Unassembled WGS sequence"/>
</dbReference>
<dbReference type="InterPro" id="IPR051678">
    <property type="entry name" value="AGP_Transferase"/>
</dbReference>
<gene>
    <name evidence="2" type="ORF">CERSUDRAFT_60327</name>
</gene>
<dbReference type="PANTHER" id="PTHR21310">
    <property type="entry name" value="AMINOGLYCOSIDE PHOSPHOTRANSFERASE-RELATED-RELATED"/>
    <property type="match status" value="1"/>
</dbReference>
<dbReference type="HOGENOM" id="CLU_021768_8_1_1"/>